<evidence type="ECO:0000313" key="2">
    <source>
        <dbReference type="Proteomes" id="UP001174694"/>
    </source>
</evidence>
<evidence type="ECO:0000313" key="1">
    <source>
        <dbReference type="EMBL" id="KAJ9149263.1"/>
    </source>
</evidence>
<comment type="caution">
    <text evidence="1">The sequence shown here is derived from an EMBL/GenBank/DDBJ whole genome shotgun (WGS) entry which is preliminary data.</text>
</comment>
<dbReference type="InterPro" id="IPR036291">
    <property type="entry name" value="NAD(P)-bd_dom_sf"/>
</dbReference>
<name>A0AA38RVM1_9PEZI</name>
<protein>
    <submittedName>
        <fullName evidence="1">Diacetyl reductase</fullName>
    </submittedName>
</protein>
<dbReference type="InterPro" id="IPR002347">
    <property type="entry name" value="SDR_fam"/>
</dbReference>
<keyword evidence="2" id="KW-1185">Reference proteome</keyword>
<reference evidence="1" key="1">
    <citation type="submission" date="2022-07" db="EMBL/GenBank/DDBJ databases">
        <title>Fungi with potential for degradation of polypropylene.</title>
        <authorList>
            <person name="Gostincar C."/>
        </authorList>
    </citation>
    <scope>NUCLEOTIDE SEQUENCE</scope>
    <source>
        <strain evidence="1">EXF-13308</strain>
    </source>
</reference>
<dbReference type="SUPFAM" id="SSF51735">
    <property type="entry name" value="NAD(P)-binding Rossmann-fold domains"/>
    <property type="match status" value="1"/>
</dbReference>
<dbReference type="Proteomes" id="UP001174694">
    <property type="component" value="Unassembled WGS sequence"/>
</dbReference>
<dbReference type="PANTHER" id="PTHR43431:SF7">
    <property type="entry name" value="OXIDOREDUCTASE, SHORT CHAIN DEHYDROGENASE_REDUCTASE FAMILY (AFU_ORTHOLOGUE AFUA_5G14000)"/>
    <property type="match status" value="1"/>
</dbReference>
<dbReference type="Gene3D" id="3.40.50.720">
    <property type="entry name" value="NAD(P)-binding Rossmann-like Domain"/>
    <property type="match status" value="1"/>
</dbReference>
<proteinExistence type="predicted"/>
<accession>A0AA38RVM1</accession>
<dbReference type="AlphaFoldDB" id="A0AA38RVM1"/>
<organism evidence="1 2">
    <name type="scientific">Pleurostoma richardsiae</name>
    <dbReference type="NCBI Taxonomy" id="41990"/>
    <lineage>
        <taxon>Eukaryota</taxon>
        <taxon>Fungi</taxon>
        <taxon>Dikarya</taxon>
        <taxon>Ascomycota</taxon>
        <taxon>Pezizomycotina</taxon>
        <taxon>Sordariomycetes</taxon>
        <taxon>Sordariomycetidae</taxon>
        <taxon>Calosphaeriales</taxon>
        <taxon>Pleurostomataceae</taxon>
        <taxon>Pleurostoma</taxon>
    </lineage>
</organism>
<sequence>MASNSFYAIVAGVGAGTGGAVARRFAQAYPVVLLSRKPESYSDIVAEIKQAGGQAFGISADTGDAAAVASAFETIQKELPGKKLAAAVYNVGAGRSFRPFLELTVEDLDSSYHSNARGLFNFAQKALPLLLESVNDSPHPPSLIVTGATASLRGSAKFADFAAGKFAKRALAQSLAREFGPQGVHVAHVIIDAVIDIPRTKNYTVNNGAPDGKSSPEALAETYWHLHTQHRSAFTQELDVRPYVEKF</sequence>
<dbReference type="PANTHER" id="PTHR43431">
    <property type="entry name" value="OXIDOREDUCTASE, SHORT CHAIN DEHYDROGENASE/REDUCTASE FAMILY (AFU_ORTHOLOGUE AFUA_5G14000)"/>
    <property type="match status" value="1"/>
</dbReference>
<dbReference type="Pfam" id="PF00106">
    <property type="entry name" value="adh_short"/>
    <property type="match status" value="1"/>
</dbReference>
<dbReference type="EMBL" id="JANBVO010000010">
    <property type="protein sequence ID" value="KAJ9149263.1"/>
    <property type="molecule type" value="Genomic_DNA"/>
</dbReference>
<gene>
    <name evidence="1" type="ORF">NKR23_g4444</name>
</gene>